<accession>A0ABD2QYZ0</accession>
<proteinExistence type="predicted"/>
<sequence>MGKSCCLYQNSNEIPQNLDEKIKGRLLPRKLWWFTWRRREKRRGGVGFGAALIFRVCRTEEEEDVGQWGRDSVLLQFSAAVRDFRCDEKEKIGGSLFLIFLLEKKTLQNWGSFGVVFPVPGRRRTKSIGVGSLF</sequence>
<evidence type="ECO:0000313" key="2">
    <source>
        <dbReference type="Proteomes" id="UP001627284"/>
    </source>
</evidence>
<gene>
    <name evidence="1" type="ORF">AABB24_038708</name>
</gene>
<name>A0ABD2QYZ0_9SOLN</name>
<organism evidence="1 2">
    <name type="scientific">Solanum stoloniferum</name>
    <dbReference type="NCBI Taxonomy" id="62892"/>
    <lineage>
        <taxon>Eukaryota</taxon>
        <taxon>Viridiplantae</taxon>
        <taxon>Streptophyta</taxon>
        <taxon>Embryophyta</taxon>
        <taxon>Tracheophyta</taxon>
        <taxon>Spermatophyta</taxon>
        <taxon>Magnoliopsida</taxon>
        <taxon>eudicotyledons</taxon>
        <taxon>Gunneridae</taxon>
        <taxon>Pentapetalae</taxon>
        <taxon>asterids</taxon>
        <taxon>lamiids</taxon>
        <taxon>Solanales</taxon>
        <taxon>Solanaceae</taxon>
        <taxon>Solanoideae</taxon>
        <taxon>Solaneae</taxon>
        <taxon>Solanum</taxon>
    </lineage>
</organism>
<keyword evidence="2" id="KW-1185">Reference proteome</keyword>
<dbReference type="AlphaFoldDB" id="A0ABD2QYZ0"/>
<protein>
    <submittedName>
        <fullName evidence="1">Uncharacterized protein</fullName>
    </submittedName>
</protein>
<feature type="non-terminal residue" evidence="1">
    <location>
        <position position="134"/>
    </location>
</feature>
<reference evidence="1 2" key="1">
    <citation type="submission" date="2024-05" db="EMBL/GenBank/DDBJ databases">
        <title>De novo assembly of an allotetraploid wild potato.</title>
        <authorList>
            <person name="Hosaka A.J."/>
        </authorList>
    </citation>
    <scope>NUCLEOTIDE SEQUENCE [LARGE SCALE GENOMIC DNA]</scope>
    <source>
        <tissue evidence="1">Young leaves</tissue>
    </source>
</reference>
<dbReference type="Proteomes" id="UP001627284">
    <property type="component" value="Unassembled WGS sequence"/>
</dbReference>
<evidence type="ECO:0000313" key="1">
    <source>
        <dbReference type="EMBL" id="KAL3324734.1"/>
    </source>
</evidence>
<dbReference type="EMBL" id="JBJKTR010000023">
    <property type="protein sequence ID" value="KAL3324734.1"/>
    <property type="molecule type" value="Genomic_DNA"/>
</dbReference>
<comment type="caution">
    <text evidence="1">The sequence shown here is derived from an EMBL/GenBank/DDBJ whole genome shotgun (WGS) entry which is preliminary data.</text>
</comment>